<feature type="transmembrane region" description="Helical" evidence="6">
    <location>
        <begin position="39"/>
        <end position="57"/>
    </location>
</feature>
<dbReference type="PANTHER" id="PTHR22776:SF89">
    <property type="entry name" value="CKLF-LIKE MARVEL TRANSMEMBRANE DOMAIN-CONTAINING PROTEIN 7"/>
    <property type="match status" value="1"/>
</dbReference>
<reference evidence="8" key="3">
    <citation type="submission" date="2025-09" db="UniProtKB">
        <authorList>
            <consortium name="Ensembl"/>
        </authorList>
    </citation>
    <scope>IDENTIFICATION</scope>
</reference>
<accession>H3B077</accession>
<reference evidence="8" key="2">
    <citation type="submission" date="2025-08" db="UniProtKB">
        <authorList>
            <consortium name="Ensembl"/>
        </authorList>
    </citation>
    <scope>IDENTIFICATION</scope>
</reference>
<dbReference type="Proteomes" id="UP000008672">
    <property type="component" value="Unassembled WGS sequence"/>
</dbReference>
<dbReference type="OMA" id="FEVVTIW"/>
<evidence type="ECO:0000259" key="7">
    <source>
        <dbReference type="PROSITE" id="PS51225"/>
    </source>
</evidence>
<dbReference type="AlphaFoldDB" id="H3B077"/>
<dbReference type="OrthoDB" id="5982489at2759"/>
<dbReference type="PROSITE" id="PS51225">
    <property type="entry name" value="MARVEL"/>
    <property type="match status" value="1"/>
</dbReference>
<dbReference type="InParanoid" id="H3B077"/>
<dbReference type="KEGG" id="lcm:102348073"/>
<dbReference type="RefSeq" id="XP_006000639.1">
    <property type="nucleotide sequence ID" value="XM_006000577.3"/>
</dbReference>
<evidence type="ECO:0000256" key="5">
    <source>
        <dbReference type="PROSITE-ProRule" id="PRU00581"/>
    </source>
</evidence>
<dbReference type="GO" id="GO:0016020">
    <property type="term" value="C:membrane"/>
    <property type="evidence" value="ECO:0007669"/>
    <property type="project" value="UniProtKB-SubCell"/>
</dbReference>
<evidence type="ECO:0000313" key="8">
    <source>
        <dbReference type="Ensembl" id="ENSLACP00000015298.1"/>
    </source>
</evidence>
<feature type="transmembrane region" description="Helical" evidence="6">
    <location>
        <begin position="63"/>
        <end position="82"/>
    </location>
</feature>
<evidence type="ECO:0000256" key="1">
    <source>
        <dbReference type="ARBA" id="ARBA00004141"/>
    </source>
</evidence>
<dbReference type="eggNOG" id="KOG4788">
    <property type="taxonomic scope" value="Eukaryota"/>
</dbReference>
<dbReference type="InterPro" id="IPR050578">
    <property type="entry name" value="MARVEL-CKLF_proteins"/>
</dbReference>
<evidence type="ECO:0000313" key="9">
    <source>
        <dbReference type="Proteomes" id="UP000008672"/>
    </source>
</evidence>
<feature type="transmembrane region" description="Helical" evidence="6">
    <location>
        <begin position="102"/>
        <end position="120"/>
    </location>
</feature>
<keyword evidence="9" id="KW-1185">Reference proteome</keyword>
<proteinExistence type="predicted"/>
<feature type="transmembrane region" description="Helical" evidence="6">
    <location>
        <begin position="126"/>
        <end position="151"/>
    </location>
</feature>
<reference evidence="9" key="1">
    <citation type="submission" date="2011-08" db="EMBL/GenBank/DDBJ databases">
        <title>The draft genome of Latimeria chalumnae.</title>
        <authorList>
            <person name="Di Palma F."/>
            <person name="Alfoldi J."/>
            <person name="Johnson J."/>
            <person name="Berlin A."/>
            <person name="Gnerre S."/>
            <person name="Jaffe D."/>
            <person name="MacCallum I."/>
            <person name="Young S."/>
            <person name="Walker B.J."/>
            <person name="Lander E."/>
            <person name="Lindblad-Toh K."/>
        </authorList>
    </citation>
    <scope>NUCLEOTIDE SEQUENCE [LARGE SCALE GENOMIC DNA]</scope>
    <source>
        <strain evidence="9">Wild caught</strain>
    </source>
</reference>
<evidence type="ECO:0000256" key="6">
    <source>
        <dbReference type="SAM" id="Phobius"/>
    </source>
</evidence>
<dbReference type="InterPro" id="IPR008253">
    <property type="entry name" value="Marvel"/>
</dbReference>
<gene>
    <name evidence="8" type="primary">CMTM7</name>
</gene>
<dbReference type="EMBL" id="AFYH01112940">
    <property type="status" value="NOT_ANNOTATED_CDS"/>
    <property type="molecule type" value="Genomic_DNA"/>
</dbReference>
<dbReference type="CTD" id="112616"/>
<dbReference type="GeneID" id="102348073"/>
<keyword evidence="4 5" id="KW-0472">Membrane</keyword>
<sequence>MSQSPVKTSSGSPATASQCPESGLIDRGYVSSLSAMLKLVQMVVVLIGFMCIHFSAWTDSTGYHYYEVITICVLIMAFVFYVVHLFRLHTKLTCINWSLTEFLHYAIGSILLLIASIVAASRSSGYGGLVAGAFFGFVATLLCALSIWLSYKVWCFPPPRSAAV</sequence>
<keyword evidence="2 5" id="KW-0812">Transmembrane</keyword>
<dbReference type="HOGENOM" id="CLU_127424_0_0_1"/>
<dbReference type="Bgee" id="ENSLACG00000013467">
    <property type="expression patterns" value="Expressed in pectoral fin and 6 other cell types or tissues"/>
</dbReference>
<evidence type="ECO:0000256" key="3">
    <source>
        <dbReference type="ARBA" id="ARBA00022989"/>
    </source>
</evidence>
<name>H3B077_LATCH</name>
<evidence type="ECO:0000256" key="4">
    <source>
        <dbReference type="ARBA" id="ARBA00023136"/>
    </source>
</evidence>
<dbReference type="Ensembl" id="ENSLACT00000015404.1">
    <property type="protein sequence ID" value="ENSLACP00000015298.1"/>
    <property type="gene ID" value="ENSLACG00000013467.1"/>
</dbReference>
<keyword evidence="3 6" id="KW-1133">Transmembrane helix</keyword>
<dbReference type="STRING" id="7897.ENSLACP00000015298"/>
<organism evidence="8 9">
    <name type="scientific">Latimeria chalumnae</name>
    <name type="common">Coelacanth</name>
    <dbReference type="NCBI Taxonomy" id="7897"/>
    <lineage>
        <taxon>Eukaryota</taxon>
        <taxon>Metazoa</taxon>
        <taxon>Chordata</taxon>
        <taxon>Craniata</taxon>
        <taxon>Vertebrata</taxon>
        <taxon>Euteleostomi</taxon>
        <taxon>Coelacanthiformes</taxon>
        <taxon>Coelacanthidae</taxon>
        <taxon>Latimeria</taxon>
    </lineage>
</organism>
<dbReference type="PANTHER" id="PTHR22776">
    <property type="entry name" value="MARVEL-CONTAINING POTENTIAL LIPID RAFT-ASSOCIATED PROTEIN"/>
    <property type="match status" value="1"/>
</dbReference>
<dbReference type="EMBL" id="AFYH01112939">
    <property type="status" value="NOT_ANNOTATED_CDS"/>
    <property type="molecule type" value="Genomic_DNA"/>
</dbReference>
<evidence type="ECO:0000256" key="2">
    <source>
        <dbReference type="ARBA" id="ARBA00022692"/>
    </source>
</evidence>
<dbReference type="Pfam" id="PF01284">
    <property type="entry name" value="MARVEL"/>
    <property type="match status" value="1"/>
</dbReference>
<comment type="subcellular location">
    <subcellularLocation>
        <location evidence="1">Membrane</location>
        <topology evidence="1">Multi-pass membrane protein</topology>
    </subcellularLocation>
</comment>
<dbReference type="GeneTree" id="ENSGT00510000048725"/>
<feature type="domain" description="MARVEL" evidence="7">
    <location>
        <begin position="29"/>
        <end position="155"/>
    </location>
</feature>
<dbReference type="FunCoup" id="H3B077">
    <property type="interactions" value="163"/>
</dbReference>
<protein>
    <submittedName>
        <fullName evidence="8">CKLF like MARVEL transmembrane domain containing 7</fullName>
    </submittedName>
</protein>